<organism evidence="3 4">
    <name type="scientific">Hyphomicrobium denitrificans (strain ATCC 51888 / DSM 1869 / NCIMB 11706 / TK 0415)</name>
    <dbReference type="NCBI Taxonomy" id="582899"/>
    <lineage>
        <taxon>Bacteria</taxon>
        <taxon>Pseudomonadati</taxon>
        <taxon>Pseudomonadota</taxon>
        <taxon>Alphaproteobacteria</taxon>
        <taxon>Hyphomicrobiales</taxon>
        <taxon>Hyphomicrobiaceae</taxon>
        <taxon>Hyphomicrobium</taxon>
    </lineage>
</organism>
<feature type="region of interest" description="Disordered" evidence="1">
    <location>
        <begin position="34"/>
        <end position="103"/>
    </location>
</feature>
<feature type="chain" id="PRO_5003116166" evidence="2">
    <location>
        <begin position="24"/>
        <end position="103"/>
    </location>
</feature>
<reference evidence="4" key="1">
    <citation type="journal article" date="2011" name="J. Bacteriol.">
        <title>Genome sequences of eight morphologically diverse alphaproteobacteria.</title>
        <authorList>
            <consortium name="US DOE Joint Genome Institute"/>
            <person name="Brown P.J."/>
            <person name="Kysela D.T."/>
            <person name="Buechlein A."/>
            <person name="Hemmerich C."/>
            <person name="Brun Y.V."/>
        </authorList>
    </citation>
    <scope>NUCLEOTIDE SEQUENCE [LARGE SCALE GENOMIC DNA]</scope>
    <source>
        <strain evidence="4">ATCC 51888 / DSM 1869 / NCIB 11706 / TK 0415</strain>
    </source>
</reference>
<evidence type="ECO:0000313" key="4">
    <source>
        <dbReference type="Proteomes" id="UP000002033"/>
    </source>
</evidence>
<accession>D8JPI9</accession>
<dbReference type="OrthoDB" id="9858570at2"/>
<gene>
    <name evidence="3" type="ordered locus">Hden_0053</name>
</gene>
<dbReference type="Proteomes" id="UP000002033">
    <property type="component" value="Chromosome"/>
</dbReference>
<evidence type="ECO:0000256" key="2">
    <source>
        <dbReference type="SAM" id="SignalP"/>
    </source>
</evidence>
<dbReference type="AlphaFoldDB" id="D8JPI9"/>
<feature type="compositionally biased region" description="Acidic residues" evidence="1">
    <location>
        <begin position="70"/>
        <end position="81"/>
    </location>
</feature>
<dbReference type="EMBL" id="CP002083">
    <property type="protein sequence ID" value="ADJ21880.1"/>
    <property type="molecule type" value="Genomic_DNA"/>
</dbReference>
<name>D8JPI9_HYPDA</name>
<proteinExistence type="predicted"/>
<feature type="signal peptide" evidence="2">
    <location>
        <begin position="1"/>
        <end position="23"/>
    </location>
</feature>
<keyword evidence="2" id="KW-0732">Signal</keyword>
<evidence type="ECO:0000256" key="1">
    <source>
        <dbReference type="SAM" id="MobiDB-lite"/>
    </source>
</evidence>
<evidence type="ECO:0000313" key="3">
    <source>
        <dbReference type="EMBL" id="ADJ21880.1"/>
    </source>
</evidence>
<dbReference type="HOGENOM" id="CLU_2259930_0_0_5"/>
<keyword evidence="4" id="KW-1185">Reference proteome</keyword>
<dbReference type="STRING" id="582899.Hden_0053"/>
<dbReference type="RefSeq" id="WP_013214099.1">
    <property type="nucleotide sequence ID" value="NC_014313.1"/>
</dbReference>
<dbReference type="KEGG" id="hdn:Hden_0053"/>
<protein>
    <submittedName>
        <fullName evidence="3">Uncharacterized protein</fullName>
    </submittedName>
</protein>
<sequence length="103" mass="10327" precursor="true">MRFVLGVLAGGAVLGLAVAPASASDAMDGRAGIVRVQADSGTGGQGDDPQAEAGRGGLQPPPSARRNDEDPGDGSNDEDADPFPGDRDPPGCTYRQGPLDLIV</sequence>